<sequence length="501" mass="53572">MTTSATSPFLSAERPTSSSGSARKGNSRSQVPSTPSSIKSVPGSPRGSVRSSRLPGQFPFAILNDTIEEISRTPEWIVFTTKDLTDPKPSYVDIRRKLVDEFPFLLEAEFAATKRSEARSRPRLFSSPSAPTVLATSASHGSLNTQSKGTLQLNFTAGEERQVMRVRLVTETRSLHWRPFSAASAEQKDEEVRDLLPIASLPSAWSLPIDTRSTAQRALAKGPAGTAKRTFELADMRTLAACSDCRGSSTSKCSECEGIEEAICFWCDGTGRRRGQADSKKCNNCNGHGRTFCSACSNSGTKKCDTCEGKGKANMGLFVDIRMKIKDMPVVSLASLRRSGCSTPATGEGASGSCTPNPATNADLEAEQENSIQALASARISQLVNDFIAAQDERINPAKPVLAVCEFERSSIYTVVVSASGGPSAYGCDPPSPSSGSTYLSPNNGDSLPSRSMKGPIPSVKSARSLFRRRSTLLSPEASPAPEFWTFKVSSCQGIPPVQIA</sequence>
<dbReference type="PANTHER" id="PTHR48465:SF1">
    <property type="entry name" value="PROTEIN SSUH2 HOMOLOG"/>
    <property type="match status" value="1"/>
</dbReference>
<feature type="region of interest" description="Disordered" evidence="1">
    <location>
        <begin position="1"/>
        <end position="54"/>
    </location>
</feature>
<protein>
    <submittedName>
        <fullName evidence="2">Uncharacterized protein</fullName>
    </submittedName>
</protein>
<organism evidence="2 3">
    <name type="scientific">Tilletia horrida</name>
    <dbReference type="NCBI Taxonomy" id="155126"/>
    <lineage>
        <taxon>Eukaryota</taxon>
        <taxon>Fungi</taxon>
        <taxon>Dikarya</taxon>
        <taxon>Basidiomycota</taxon>
        <taxon>Ustilaginomycotina</taxon>
        <taxon>Exobasidiomycetes</taxon>
        <taxon>Tilletiales</taxon>
        <taxon>Tilletiaceae</taxon>
        <taxon>Tilletia</taxon>
    </lineage>
</organism>
<keyword evidence="3" id="KW-1185">Reference proteome</keyword>
<comment type="caution">
    <text evidence="2">The sequence shown here is derived from an EMBL/GenBank/DDBJ whole genome shotgun (WGS) entry which is preliminary data.</text>
</comment>
<proteinExistence type="predicted"/>
<feature type="region of interest" description="Disordered" evidence="1">
    <location>
        <begin position="121"/>
        <end position="145"/>
    </location>
</feature>
<accession>A0AAN6G557</accession>
<evidence type="ECO:0000256" key="1">
    <source>
        <dbReference type="SAM" id="MobiDB-lite"/>
    </source>
</evidence>
<evidence type="ECO:0000313" key="3">
    <source>
        <dbReference type="Proteomes" id="UP001176521"/>
    </source>
</evidence>
<feature type="compositionally biased region" description="Low complexity" evidence="1">
    <location>
        <begin position="40"/>
        <end position="54"/>
    </location>
</feature>
<feature type="region of interest" description="Disordered" evidence="1">
    <location>
        <begin position="427"/>
        <end position="456"/>
    </location>
</feature>
<feature type="region of interest" description="Disordered" evidence="1">
    <location>
        <begin position="342"/>
        <end position="361"/>
    </location>
</feature>
<dbReference type="EMBL" id="JAPDMQ010001101">
    <property type="protein sequence ID" value="KAK0519024.1"/>
    <property type="molecule type" value="Genomic_DNA"/>
</dbReference>
<dbReference type="InterPro" id="IPR052789">
    <property type="entry name" value="SSUH2_homolog"/>
</dbReference>
<feature type="compositionally biased region" description="Polar residues" evidence="1">
    <location>
        <begin position="126"/>
        <end position="145"/>
    </location>
</feature>
<dbReference type="PANTHER" id="PTHR48465">
    <property type="entry name" value="PROTEIN SSUH2 HOMOLOG"/>
    <property type="match status" value="1"/>
</dbReference>
<feature type="compositionally biased region" description="Polar residues" evidence="1">
    <location>
        <begin position="434"/>
        <end position="450"/>
    </location>
</feature>
<reference evidence="2" key="1">
    <citation type="journal article" date="2023" name="PhytoFront">
        <title>Draft Genome Resources of Seven Strains of Tilletia horrida, Causal Agent of Kernel Smut of Rice.</title>
        <authorList>
            <person name="Khanal S."/>
            <person name="Antony Babu S."/>
            <person name="Zhou X.G."/>
        </authorList>
    </citation>
    <scope>NUCLEOTIDE SEQUENCE</scope>
    <source>
        <strain evidence="2">TX3</strain>
    </source>
</reference>
<feature type="compositionally biased region" description="Polar residues" evidence="1">
    <location>
        <begin position="27"/>
        <end position="39"/>
    </location>
</feature>
<dbReference type="AlphaFoldDB" id="A0AAN6G557"/>
<feature type="compositionally biased region" description="Polar residues" evidence="1">
    <location>
        <begin position="1"/>
        <end position="21"/>
    </location>
</feature>
<gene>
    <name evidence="2" type="ORF">OC842_007589</name>
</gene>
<dbReference type="Proteomes" id="UP001176521">
    <property type="component" value="Unassembled WGS sequence"/>
</dbReference>
<evidence type="ECO:0000313" key="2">
    <source>
        <dbReference type="EMBL" id="KAK0519024.1"/>
    </source>
</evidence>
<name>A0AAN6G557_9BASI</name>